<dbReference type="PANTHER" id="PTHR42973:SF7">
    <property type="entry name" value="FAD-BINDING PCMH-TYPE DOMAIN-CONTAINING PROTEIN"/>
    <property type="match status" value="1"/>
</dbReference>
<accession>A0ABR3XEX7</accession>
<protein>
    <recommendedName>
        <fullName evidence="5">FAD-binding PCMH-type domain-containing protein</fullName>
    </recommendedName>
</protein>
<name>A0ABR3XEX7_9EURO</name>
<proteinExistence type="inferred from homology"/>
<keyword evidence="4" id="KW-0560">Oxidoreductase</keyword>
<dbReference type="Gene3D" id="3.40.462.20">
    <property type="match status" value="1"/>
</dbReference>
<evidence type="ECO:0000256" key="4">
    <source>
        <dbReference type="ARBA" id="ARBA00023002"/>
    </source>
</evidence>
<evidence type="ECO:0000259" key="5">
    <source>
        <dbReference type="PROSITE" id="PS51387"/>
    </source>
</evidence>
<organism evidence="6 7">
    <name type="scientific">Paecilomyces lecythidis</name>
    <dbReference type="NCBI Taxonomy" id="3004212"/>
    <lineage>
        <taxon>Eukaryota</taxon>
        <taxon>Fungi</taxon>
        <taxon>Dikarya</taxon>
        <taxon>Ascomycota</taxon>
        <taxon>Pezizomycotina</taxon>
        <taxon>Eurotiomycetes</taxon>
        <taxon>Eurotiomycetidae</taxon>
        <taxon>Eurotiales</taxon>
        <taxon>Thermoascaceae</taxon>
        <taxon>Paecilomyces</taxon>
    </lineage>
</organism>
<dbReference type="SUPFAM" id="SSF56176">
    <property type="entry name" value="FAD-binding/transporter-associated domain-like"/>
    <property type="match status" value="1"/>
</dbReference>
<dbReference type="PANTHER" id="PTHR42973">
    <property type="entry name" value="BINDING OXIDOREDUCTASE, PUTATIVE (AFU_ORTHOLOGUE AFUA_1G17690)-RELATED"/>
    <property type="match status" value="1"/>
</dbReference>
<gene>
    <name evidence="6" type="ORF">Plec18167_006109</name>
</gene>
<reference evidence="6 7" key="1">
    <citation type="journal article" date="2024" name="IMA Fungus">
        <title>IMA Genome - F19 : A genome assembly and annotation guide to empower mycologists, including annotated draft genome sequences of Ceratocystis pirilliformis, Diaporthe australafricana, Fusarium ophioides, Paecilomyces lecythidis, and Sporothrix stenoceras.</title>
        <authorList>
            <person name="Aylward J."/>
            <person name="Wilson A.M."/>
            <person name="Visagie C.M."/>
            <person name="Spraker J."/>
            <person name="Barnes I."/>
            <person name="Buitendag C."/>
            <person name="Ceriani C."/>
            <person name="Del Mar Angel L."/>
            <person name="du Plessis D."/>
            <person name="Fuchs T."/>
            <person name="Gasser K."/>
            <person name="Kramer D."/>
            <person name="Li W."/>
            <person name="Munsamy K."/>
            <person name="Piso A."/>
            <person name="Price J.L."/>
            <person name="Sonnekus B."/>
            <person name="Thomas C."/>
            <person name="van der Nest A."/>
            <person name="van Dijk A."/>
            <person name="van Heerden A."/>
            <person name="van Vuuren N."/>
            <person name="Yilmaz N."/>
            <person name="Duong T.A."/>
            <person name="van der Merwe N.A."/>
            <person name="Wingfield M.J."/>
            <person name="Wingfield B.D."/>
        </authorList>
    </citation>
    <scope>NUCLEOTIDE SEQUENCE [LARGE SCALE GENOMIC DNA]</scope>
    <source>
        <strain evidence="6 7">CMW 18167</strain>
    </source>
</reference>
<feature type="domain" description="FAD-binding PCMH-type" evidence="5">
    <location>
        <begin position="43"/>
        <end position="209"/>
    </location>
</feature>
<comment type="similarity">
    <text evidence="1">Belongs to the oxygen-dependent FAD-linked oxidoreductase family.</text>
</comment>
<dbReference type="Gene3D" id="3.30.43.10">
    <property type="entry name" value="Uridine Diphospho-n-acetylenolpyruvylglucosamine Reductase, domain 2"/>
    <property type="match status" value="1"/>
</dbReference>
<comment type="caution">
    <text evidence="6">The sequence shown here is derived from an EMBL/GenBank/DDBJ whole genome shotgun (WGS) entry which is preliminary data.</text>
</comment>
<keyword evidence="2" id="KW-0285">Flavoprotein</keyword>
<evidence type="ECO:0000256" key="3">
    <source>
        <dbReference type="ARBA" id="ARBA00022827"/>
    </source>
</evidence>
<dbReference type="InterPro" id="IPR016169">
    <property type="entry name" value="FAD-bd_PCMH_sub2"/>
</dbReference>
<evidence type="ECO:0000256" key="1">
    <source>
        <dbReference type="ARBA" id="ARBA00005466"/>
    </source>
</evidence>
<dbReference type="InterPro" id="IPR006094">
    <property type="entry name" value="Oxid_FAD_bind_N"/>
</dbReference>
<dbReference type="Proteomes" id="UP001583193">
    <property type="component" value="Unassembled WGS sequence"/>
</dbReference>
<dbReference type="EMBL" id="JAVDPF010000020">
    <property type="protein sequence ID" value="KAL1874174.1"/>
    <property type="molecule type" value="Genomic_DNA"/>
</dbReference>
<keyword evidence="3" id="KW-0274">FAD</keyword>
<keyword evidence="7" id="KW-1185">Reference proteome</keyword>
<dbReference type="InterPro" id="IPR036318">
    <property type="entry name" value="FAD-bd_PCMH-like_sf"/>
</dbReference>
<evidence type="ECO:0000313" key="6">
    <source>
        <dbReference type="EMBL" id="KAL1874174.1"/>
    </source>
</evidence>
<sequence length="473" mass="51919">MENPSQLRERTIGAFIQQYPKIPCVIPSSPEYAALRATFIIDNPAVPIAIVRPQNADDVSTIVSFCVDHEIPFVVRSGGNNLFGKSQVHDALTIDMRDIKYCRVDYSKRFAEIGGGILAGKLVEDLSNAGVMTASGTVDFIGYVGWSTYGGYGPFSGNFGYGFEQILGAKVVNWKGEILDADLELLKGIRGAGGSFGIIVEMTIKVYPLTKILTGIMLYDASDVEATVVNYCQGLQKLRDEGFPRQLCVAPLFLHTGDGLKLASHFMWSDDDDTAGFKWLEKVSKLGKVLYNPVRKTTVLDGMSDFKTIIPPDGRASVNTVSLRALTKEVTAVMAKYVQRMPRYAGNGFAIHLGPKPSDSSLKNSVFGATESHLMLELLATPRSEEGVEESRKWGAEFLRGLLETNPKNILPTTYINLTPPGRTTLDQIYGANFSFVMALKRKYDPKDVLRLAVPFSYIAATDVQDTREGSHL</sequence>
<dbReference type="PROSITE" id="PS51387">
    <property type="entry name" value="FAD_PCMH"/>
    <property type="match status" value="1"/>
</dbReference>
<dbReference type="InterPro" id="IPR016166">
    <property type="entry name" value="FAD-bd_PCMH"/>
</dbReference>
<dbReference type="InterPro" id="IPR016167">
    <property type="entry name" value="FAD-bd_PCMH_sub1"/>
</dbReference>
<dbReference type="Gene3D" id="3.30.465.10">
    <property type="match status" value="1"/>
</dbReference>
<dbReference type="InterPro" id="IPR050416">
    <property type="entry name" value="FAD-linked_Oxidoreductase"/>
</dbReference>
<evidence type="ECO:0000256" key="2">
    <source>
        <dbReference type="ARBA" id="ARBA00022630"/>
    </source>
</evidence>
<dbReference type="Pfam" id="PF01565">
    <property type="entry name" value="FAD_binding_4"/>
    <property type="match status" value="1"/>
</dbReference>
<evidence type="ECO:0000313" key="7">
    <source>
        <dbReference type="Proteomes" id="UP001583193"/>
    </source>
</evidence>